<dbReference type="Proteomes" id="UP000297053">
    <property type="component" value="Chromosome"/>
</dbReference>
<dbReference type="OMA" id="WERTRTK"/>
<evidence type="ECO:0000256" key="1">
    <source>
        <dbReference type="SAM" id="Phobius"/>
    </source>
</evidence>
<proteinExistence type="predicted"/>
<evidence type="ECO:0000313" key="3">
    <source>
        <dbReference type="Proteomes" id="UP000297053"/>
    </source>
</evidence>
<protein>
    <submittedName>
        <fullName evidence="2">Uncharacterized protein</fullName>
    </submittedName>
</protein>
<keyword evidence="1" id="KW-1133">Transmembrane helix</keyword>
<dbReference type="Pfam" id="PF24378">
    <property type="entry name" value="DUF7534"/>
    <property type="match status" value="1"/>
</dbReference>
<reference evidence="2 3" key="1">
    <citation type="submission" date="2019-04" db="EMBL/GenBank/DDBJ databases">
        <title>Complete genome sequence of Arthrobacter sp. ZXY-2 associated with effective atrazine degradation and salt adaptation.</title>
        <authorList>
            <person name="Zhao X."/>
        </authorList>
    </citation>
    <scope>NUCLEOTIDE SEQUENCE [LARGE SCALE GENOMIC DNA]</scope>
    <source>
        <strain evidence="3">ZP60</strain>
    </source>
</reference>
<dbReference type="AlphaFoldDB" id="A0A4D6KCU8"/>
<organism evidence="2 3">
    <name type="scientific">Halomicrobium mukohataei</name>
    <dbReference type="NCBI Taxonomy" id="57705"/>
    <lineage>
        <taxon>Archaea</taxon>
        <taxon>Methanobacteriati</taxon>
        <taxon>Methanobacteriota</taxon>
        <taxon>Stenosarchaea group</taxon>
        <taxon>Halobacteria</taxon>
        <taxon>Halobacteriales</taxon>
        <taxon>Haloarculaceae</taxon>
        <taxon>Halomicrobium</taxon>
    </lineage>
</organism>
<feature type="transmembrane region" description="Helical" evidence="1">
    <location>
        <begin position="52"/>
        <end position="71"/>
    </location>
</feature>
<keyword evidence="1" id="KW-0812">Transmembrane</keyword>
<dbReference type="GeneID" id="42179033"/>
<name>A0A4D6KCU8_9EURY</name>
<accession>A0A4D6KCU8</accession>
<dbReference type="InterPro" id="IPR055956">
    <property type="entry name" value="DUF7534"/>
</dbReference>
<dbReference type="EMBL" id="CP039375">
    <property type="protein sequence ID" value="QCD65727.1"/>
    <property type="molecule type" value="Genomic_DNA"/>
</dbReference>
<gene>
    <name evidence="2" type="ORF">E5139_08815</name>
</gene>
<keyword evidence="1" id="KW-0472">Membrane</keyword>
<feature type="transmembrane region" description="Helical" evidence="1">
    <location>
        <begin position="91"/>
        <end position="108"/>
    </location>
</feature>
<feature type="transmembrane region" description="Helical" evidence="1">
    <location>
        <begin position="17"/>
        <end position="40"/>
    </location>
</feature>
<dbReference type="KEGG" id="halz:E5139_08815"/>
<feature type="transmembrane region" description="Helical" evidence="1">
    <location>
        <begin position="114"/>
        <end position="132"/>
    </location>
</feature>
<dbReference type="RefSeq" id="WP_015762100.1">
    <property type="nucleotide sequence ID" value="NZ_CP039375.1"/>
</dbReference>
<sequence>MAVEPPVLALLPTDLSLALVAALGLAPPLCLVALLGYWLYRDAEAHGTRAPILLVPLALFAPFGPLLYLYARRDWERTRTKTERDRRVETVLVALGTAFVLGMILTPPDPVTQAIALPVLTLVALPVAYFFVYRDGWARVRSAL</sequence>
<evidence type="ECO:0000313" key="2">
    <source>
        <dbReference type="EMBL" id="QCD65727.1"/>
    </source>
</evidence>
<reference evidence="2 3" key="2">
    <citation type="submission" date="2019-04" db="EMBL/GenBank/DDBJ databases">
        <authorList>
            <person name="Yang S."/>
            <person name="Wei W."/>
        </authorList>
    </citation>
    <scope>NUCLEOTIDE SEQUENCE [LARGE SCALE GENOMIC DNA]</scope>
    <source>
        <strain evidence="3">ZP60</strain>
    </source>
</reference>